<proteinExistence type="predicted"/>
<dbReference type="EMBL" id="VSSQ01001935">
    <property type="protein sequence ID" value="MPM12195.1"/>
    <property type="molecule type" value="Genomic_DNA"/>
</dbReference>
<comment type="caution">
    <text evidence="1">The sequence shown here is derived from an EMBL/GenBank/DDBJ whole genome shotgun (WGS) entry which is preliminary data.</text>
</comment>
<name>A0A644X7Q1_9ZZZZ</name>
<evidence type="ECO:0000313" key="1">
    <source>
        <dbReference type="EMBL" id="MPM12195.1"/>
    </source>
</evidence>
<sequence length="73" mass="8196">MKQSDFSRNKEIFLCSDAIREHAFKTFGVWVSYALLASANHILAMDFSVAREKSAHFGKEDCFECLSPHIAAA</sequence>
<accession>A0A644X7Q1</accession>
<dbReference type="AlphaFoldDB" id="A0A644X7Q1"/>
<gene>
    <name evidence="1" type="ORF">SDC9_58547</name>
</gene>
<organism evidence="1">
    <name type="scientific">bioreactor metagenome</name>
    <dbReference type="NCBI Taxonomy" id="1076179"/>
    <lineage>
        <taxon>unclassified sequences</taxon>
        <taxon>metagenomes</taxon>
        <taxon>ecological metagenomes</taxon>
    </lineage>
</organism>
<protein>
    <submittedName>
        <fullName evidence="1">Uncharacterized protein</fullName>
    </submittedName>
</protein>
<reference evidence="1" key="1">
    <citation type="submission" date="2019-08" db="EMBL/GenBank/DDBJ databases">
        <authorList>
            <person name="Kucharzyk K."/>
            <person name="Murdoch R.W."/>
            <person name="Higgins S."/>
            <person name="Loffler F."/>
        </authorList>
    </citation>
    <scope>NUCLEOTIDE SEQUENCE</scope>
</reference>